<dbReference type="Proteomes" id="UP000677228">
    <property type="component" value="Unassembled WGS sequence"/>
</dbReference>
<evidence type="ECO:0000313" key="3">
    <source>
        <dbReference type="EMBL" id="CAF3679345.1"/>
    </source>
</evidence>
<dbReference type="EMBL" id="CAJNOQ010012282">
    <property type="protein sequence ID" value="CAF1296415.1"/>
    <property type="molecule type" value="Genomic_DNA"/>
</dbReference>
<evidence type="ECO:0000313" key="2">
    <source>
        <dbReference type="EMBL" id="CAF1296415.1"/>
    </source>
</evidence>
<comment type="caution">
    <text evidence="2">The sequence shown here is derived from an EMBL/GenBank/DDBJ whole genome shotgun (WGS) entry which is preliminary data.</text>
</comment>
<dbReference type="OrthoDB" id="9993587at2759"/>
<reference evidence="2" key="1">
    <citation type="submission" date="2021-02" db="EMBL/GenBank/DDBJ databases">
        <authorList>
            <person name="Nowell W R."/>
        </authorList>
    </citation>
    <scope>NUCLEOTIDE SEQUENCE</scope>
</reference>
<dbReference type="Proteomes" id="UP000682733">
    <property type="component" value="Unassembled WGS sequence"/>
</dbReference>
<dbReference type="InterPro" id="IPR032675">
    <property type="entry name" value="LRR_dom_sf"/>
</dbReference>
<dbReference type="EMBL" id="CAJOBC010035223">
    <property type="protein sequence ID" value="CAF4111704.1"/>
    <property type="molecule type" value="Genomic_DNA"/>
</dbReference>
<organism evidence="2 5">
    <name type="scientific">Didymodactylos carnosus</name>
    <dbReference type="NCBI Taxonomy" id="1234261"/>
    <lineage>
        <taxon>Eukaryota</taxon>
        <taxon>Metazoa</taxon>
        <taxon>Spiralia</taxon>
        <taxon>Gnathifera</taxon>
        <taxon>Rotifera</taxon>
        <taxon>Eurotatoria</taxon>
        <taxon>Bdelloidea</taxon>
        <taxon>Philodinida</taxon>
        <taxon>Philodinidae</taxon>
        <taxon>Didymodactylos</taxon>
    </lineage>
</organism>
<sequence length="543" mass="64160">MWTGLWAQSTPYGALVTLYPWFKQPPDWKKLTSTRENDIAQISTLESTLPDELYEFIFLYLKSIDIIYSFFNLNSRFDRLISPFLCAIDLSAIDEHILDGYCQRILPKIRHHVKTIKFDDKNIYRILPLSTAYPNLCSLSITEIPQVNGKYLPYLESFKEVCSLKMYFDNEPCEQKLSNEIFSNLFQPNCQLQTLMIHDIYFTIHAGNIRSCSIKTLKIMLRSQFDLNVLLKNLPSIEFLDVQLRRVIRQQNHQQTYDNIVSLPKLKDFMFFSVFPIDYNSLERLLSRCPNLEYLSLNLDSSQFIDGYSLEAKLLSKLRKLTKFHFCLRIPNVTMINISDYIETYKSSYWLNHPVLCFKIAYRSSHYCIFSLPYPFSYLIFTSNDIVNYRSNISNISMYNRQSRVKEISLYDTVPFTLELFKFIEETFVKTTVLQLYSLPVNILNDDLMNDTAFILENILSLMFQMEKMVDFKYLKRLLLMMPNIVELYMHWNLLVDLKTEDFGQQLQPLLNRIKKVYIADSPVEILEDKSLFPNAKIMRNKL</sequence>
<evidence type="ECO:0008006" key="6">
    <source>
        <dbReference type="Google" id="ProtNLM"/>
    </source>
</evidence>
<gene>
    <name evidence="2" type="ORF">GPM918_LOCUS28297</name>
    <name evidence="1" type="ORF">OVA965_LOCUS9481</name>
    <name evidence="4" type="ORF">SRO942_LOCUS28787</name>
    <name evidence="3" type="ORF">TMI583_LOCUS9477</name>
</gene>
<dbReference type="EMBL" id="CAJNOK010003358">
    <property type="protein sequence ID" value="CAF0898156.1"/>
    <property type="molecule type" value="Genomic_DNA"/>
</dbReference>
<dbReference type="Proteomes" id="UP000681722">
    <property type="component" value="Unassembled WGS sequence"/>
</dbReference>
<dbReference type="Proteomes" id="UP000663829">
    <property type="component" value="Unassembled WGS sequence"/>
</dbReference>
<evidence type="ECO:0000313" key="4">
    <source>
        <dbReference type="EMBL" id="CAF4111704.1"/>
    </source>
</evidence>
<evidence type="ECO:0000313" key="1">
    <source>
        <dbReference type="EMBL" id="CAF0898156.1"/>
    </source>
</evidence>
<evidence type="ECO:0000313" key="5">
    <source>
        <dbReference type="Proteomes" id="UP000663829"/>
    </source>
</evidence>
<name>A0A815DHJ1_9BILA</name>
<accession>A0A815DHJ1</accession>
<keyword evidence="5" id="KW-1185">Reference proteome</keyword>
<dbReference type="Gene3D" id="3.80.10.10">
    <property type="entry name" value="Ribonuclease Inhibitor"/>
    <property type="match status" value="1"/>
</dbReference>
<protein>
    <recommendedName>
        <fullName evidence="6">F-box domain-containing protein</fullName>
    </recommendedName>
</protein>
<dbReference type="EMBL" id="CAJOBA010003359">
    <property type="protein sequence ID" value="CAF3679345.1"/>
    <property type="molecule type" value="Genomic_DNA"/>
</dbReference>
<proteinExistence type="predicted"/>
<dbReference type="AlphaFoldDB" id="A0A815DHJ1"/>